<dbReference type="EMBL" id="PXWF02000286">
    <property type="protein sequence ID" value="PWF43115.1"/>
    <property type="molecule type" value="Genomic_DNA"/>
</dbReference>
<dbReference type="AlphaFoldDB" id="A0A2U2HFH9"/>
<name>A0A2U2HFH9_9BURK</name>
<dbReference type="InterPro" id="IPR021961">
    <property type="entry name" value="McrB_DNA-bd"/>
</dbReference>
<organism evidence="2 3">
    <name type="scientific">Massilia glaciei</name>
    <dbReference type="NCBI Taxonomy" id="1524097"/>
    <lineage>
        <taxon>Bacteria</taxon>
        <taxon>Pseudomonadati</taxon>
        <taxon>Pseudomonadota</taxon>
        <taxon>Betaproteobacteria</taxon>
        <taxon>Burkholderiales</taxon>
        <taxon>Oxalobacteraceae</taxon>
        <taxon>Telluria group</taxon>
        <taxon>Massilia</taxon>
    </lineage>
</organism>
<dbReference type="Pfam" id="PF12102">
    <property type="entry name" value="MrcB_N"/>
    <property type="match status" value="1"/>
</dbReference>
<dbReference type="OrthoDB" id="9802640at2"/>
<dbReference type="Proteomes" id="UP000241421">
    <property type="component" value="Unassembled WGS sequence"/>
</dbReference>
<sequence length="100" mass="11686">MLPIKMVFNSYLSMKQTYQYVPGQNTTPSLKAVREEIPKFFREILLRNGYEPNDYLVYSSVGQPNRSFAKIPWVAIFKKSITRTATKGFYIVLLLQKICR</sequence>
<accession>A0A2U2HFH9</accession>
<reference evidence="2 3" key="1">
    <citation type="submission" date="2018-04" db="EMBL/GenBank/DDBJ databases">
        <title>Massilia violaceinigra sp. nov., a novel purple-pigmented bacterium isolated from Tianshan glacier, Xinjiang, China.</title>
        <authorList>
            <person name="Wang H."/>
        </authorList>
    </citation>
    <scope>NUCLEOTIDE SEQUENCE [LARGE SCALE GENOMIC DNA]</scope>
    <source>
        <strain evidence="2 3">B448-2</strain>
    </source>
</reference>
<evidence type="ECO:0000313" key="2">
    <source>
        <dbReference type="EMBL" id="PWF43115.1"/>
    </source>
</evidence>
<dbReference type="Gene3D" id="3.30.920.90">
    <property type="match status" value="1"/>
</dbReference>
<gene>
    <name evidence="2" type="ORF">C7C56_021745</name>
</gene>
<evidence type="ECO:0000259" key="1">
    <source>
        <dbReference type="Pfam" id="PF12102"/>
    </source>
</evidence>
<feature type="domain" description="Type IV methyl-directed restriction enzyme EcoKMcrB subunit DNA-binding" evidence="1">
    <location>
        <begin position="26"/>
        <end position="97"/>
    </location>
</feature>
<evidence type="ECO:0000313" key="3">
    <source>
        <dbReference type="Proteomes" id="UP000241421"/>
    </source>
</evidence>
<protein>
    <submittedName>
        <fullName evidence="2">DUF3578 domain-containing protein</fullName>
    </submittedName>
</protein>
<proteinExistence type="predicted"/>
<comment type="caution">
    <text evidence="2">The sequence shown here is derived from an EMBL/GenBank/DDBJ whole genome shotgun (WGS) entry which is preliminary data.</text>
</comment>
<keyword evidence="3" id="KW-1185">Reference proteome</keyword>